<sequence length="191" mass="21938">MQIQLSWIDPNTEERREPLLTTPVAIGKTFEAMPEEINGERVSRVVIADDLVVDYHILIAWENPRLIVIAQDTNRGVKINGLQRNNGSLKNGDRLVIGTCEILVNLVGTDVCDRMVGFLFKRRCDRTDATDCPYCHESYEEDYAFYPDYGNYQFEEWGINQYSANVNFTEADSVSLERERDGYFEYNMGAS</sequence>
<dbReference type="Gene3D" id="2.60.200.20">
    <property type="match status" value="1"/>
</dbReference>
<dbReference type="RefSeq" id="WP_323197265.1">
    <property type="nucleotide sequence ID" value="NZ_JAYGHG010000031.1"/>
</dbReference>
<dbReference type="Pfam" id="PF00498">
    <property type="entry name" value="FHA"/>
    <property type="match status" value="1"/>
</dbReference>
<evidence type="ECO:0000313" key="2">
    <source>
        <dbReference type="EMBL" id="MEA5582955.1"/>
    </source>
</evidence>
<proteinExistence type="predicted"/>
<protein>
    <submittedName>
        <fullName evidence="2">FHA domain-containing protein</fullName>
    </submittedName>
</protein>
<name>A0ABU5UHI1_9CYAN</name>
<dbReference type="Proteomes" id="UP001302120">
    <property type="component" value="Unassembled WGS sequence"/>
</dbReference>
<keyword evidence="3" id="KW-1185">Reference proteome</keyword>
<accession>A0ABU5UHI1</accession>
<evidence type="ECO:0000313" key="3">
    <source>
        <dbReference type="Proteomes" id="UP001302120"/>
    </source>
</evidence>
<reference evidence="2 3" key="1">
    <citation type="submission" date="2023-12" db="EMBL/GenBank/DDBJ databases">
        <title>Baltic Sea Cyanobacteria.</title>
        <authorList>
            <person name="Delbaje E."/>
            <person name="Fewer D.P."/>
            <person name="Shishido T.K."/>
        </authorList>
    </citation>
    <scope>NUCLEOTIDE SEQUENCE [LARGE SCALE GENOMIC DNA]</scope>
    <source>
        <strain evidence="2 3">UHCC-0300</strain>
    </source>
</reference>
<evidence type="ECO:0000259" key="1">
    <source>
        <dbReference type="Pfam" id="PF00498"/>
    </source>
</evidence>
<dbReference type="SUPFAM" id="SSF49879">
    <property type="entry name" value="SMAD/FHA domain"/>
    <property type="match status" value="1"/>
</dbReference>
<organism evidence="2 3">
    <name type="scientific">Nodularia harveyana UHCC-0300</name>
    <dbReference type="NCBI Taxonomy" id="2974287"/>
    <lineage>
        <taxon>Bacteria</taxon>
        <taxon>Bacillati</taxon>
        <taxon>Cyanobacteriota</taxon>
        <taxon>Cyanophyceae</taxon>
        <taxon>Nostocales</taxon>
        <taxon>Nodulariaceae</taxon>
        <taxon>Nodularia</taxon>
    </lineage>
</organism>
<dbReference type="InterPro" id="IPR008984">
    <property type="entry name" value="SMAD_FHA_dom_sf"/>
</dbReference>
<gene>
    <name evidence="2" type="ORF">VB620_16595</name>
</gene>
<dbReference type="InterPro" id="IPR000253">
    <property type="entry name" value="FHA_dom"/>
</dbReference>
<feature type="domain" description="FHA" evidence="1">
    <location>
        <begin position="42"/>
        <end position="98"/>
    </location>
</feature>
<dbReference type="EMBL" id="JAYGHG010000031">
    <property type="protein sequence ID" value="MEA5582955.1"/>
    <property type="molecule type" value="Genomic_DNA"/>
</dbReference>
<comment type="caution">
    <text evidence="2">The sequence shown here is derived from an EMBL/GenBank/DDBJ whole genome shotgun (WGS) entry which is preliminary data.</text>
</comment>